<keyword evidence="7 9" id="KW-0694">RNA-binding</keyword>
<feature type="domain" description="RRM" evidence="11">
    <location>
        <begin position="355"/>
        <end position="432"/>
    </location>
</feature>
<feature type="domain" description="RRM" evidence="11">
    <location>
        <begin position="126"/>
        <end position="202"/>
    </location>
</feature>
<evidence type="ECO:0000259" key="11">
    <source>
        <dbReference type="PROSITE" id="PS50102"/>
    </source>
</evidence>
<dbReference type="SUPFAM" id="SSF54928">
    <property type="entry name" value="RNA-binding domain, RBD"/>
    <property type="match status" value="2"/>
</dbReference>
<evidence type="ECO:0000256" key="6">
    <source>
        <dbReference type="ARBA" id="ARBA00022737"/>
    </source>
</evidence>
<name>A0AA35JDH1_SACUV</name>
<dbReference type="CDD" id="cd21605">
    <property type="entry name" value="RRM1_HRB1_GBP2"/>
    <property type="match status" value="1"/>
</dbReference>
<keyword evidence="4" id="KW-0963">Cytoplasm</keyword>
<dbReference type="InterPro" id="IPR012677">
    <property type="entry name" value="Nucleotide-bd_a/b_plait_sf"/>
</dbReference>
<keyword evidence="6" id="KW-0677">Repeat</keyword>
<dbReference type="InterPro" id="IPR050374">
    <property type="entry name" value="RRT5_SRSF_SR"/>
</dbReference>
<feature type="compositionally biased region" description="Basic and acidic residues" evidence="10">
    <location>
        <begin position="22"/>
        <end position="32"/>
    </location>
</feature>
<evidence type="ECO:0000313" key="12">
    <source>
        <dbReference type="EMBL" id="CAI4057141.1"/>
    </source>
</evidence>
<dbReference type="GO" id="GO:0003729">
    <property type="term" value="F:mRNA binding"/>
    <property type="evidence" value="ECO:0007669"/>
    <property type="project" value="UniProtKB-ARBA"/>
</dbReference>
<dbReference type="GO" id="GO:0071028">
    <property type="term" value="P:nuclear mRNA surveillance"/>
    <property type="evidence" value="ECO:0007669"/>
    <property type="project" value="UniProtKB-ARBA"/>
</dbReference>
<evidence type="ECO:0000256" key="8">
    <source>
        <dbReference type="ARBA" id="ARBA00023242"/>
    </source>
</evidence>
<evidence type="ECO:0000313" key="13">
    <source>
        <dbReference type="Proteomes" id="UP001162090"/>
    </source>
</evidence>
<reference evidence="12" key="1">
    <citation type="submission" date="2022-10" db="EMBL/GenBank/DDBJ databases">
        <authorList>
            <person name="Byrne P K."/>
        </authorList>
    </citation>
    <scope>NUCLEOTIDE SEQUENCE</scope>
    <source>
        <strain evidence="12">CBS7001</strain>
    </source>
</reference>
<dbReference type="InterPro" id="IPR035979">
    <property type="entry name" value="RBD_domain_sf"/>
</dbReference>
<dbReference type="CDD" id="cd21607">
    <property type="entry name" value="RRM3_HRB1_GBP2"/>
    <property type="match status" value="1"/>
</dbReference>
<protein>
    <recommendedName>
        <fullName evidence="11">RRM domain-containing protein</fullName>
    </recommendedName>
</protein>
<dbReference type="PANTHER" id="PTHR23003:SF3">
    <property type="entry name" value="FI21236P1-RELATED"/>
    <property type="match status" value="1"/>
</dbReference>
<dbReference type="SMART" id="SM00360">
    <property type="entry name" value="RRM"/>
    <property type="match status" value="3"/>
</dbReference>
<evidence type="ECO:0000256" key="5">
    <source>
        <dbReference type="ARBA" id="ARBA00022553"/>
    </source>
</evidence>
<accession>A0AA35JDH1</accession>
<sequence length="433" mass="49051">MERRLGMYGNDRSRSRSPVRRRLSDDRDRYDDYNNSNSGSGGSSRHQRRDRGSRFNDRYDQGYGGRYHDDRNWPPRRGGRGGRGGSGSFRGGRGGGASGGRGRSLGPIVERDLEKQFDATKRNFENSIFVRNLTFDCTPEDLKELFGTVGEILEADIITSKGHHRGMGTVEFTNNEAVQDAISKFDGALFMDRKLMVRQDNPPPEASKEFSKKATREEVDNGFEVFIINLPYSINWQSLKDMFKECGHVLRADVELDFNGFSRGFGSVIYPTKDEMMRAIDTFNGMEVEGRVLEVREGRFNNRRKDNDRYNQDPQDPEEDIRDAEPDLVQDITVHIDETATKFTEGVNPGGDRNCFIHCSNLPFSTARSDLFDLFGPIGKINNAELKPQENGQPTGVAVVEYENLVDADFCIQKLNNYNYGGCSLQISYAKRD</sequence>
<evidence type="ECO:0000256" key="3">
    <source>
        <dbReference type="ARBA" id="ARBA00004210"/>
    </source>
</evidence>
<dbReference type="CDD" id="cd21606">
    <property type="entry name" value="RRM2_HRB1_GBP2"/>
    <property type="match status" value="1"/>
</dbReference>
<dbReference type="GO" id="GO:0000932">
    <property type="term" value="C:P-body"/>
    <property type="evidence" value="ECO:0007669"/>
    <property type="project" value="UniProtKB-SubCell"/>
</dbReference>
<dbReference type="GO" id="GO:0005634">
    <property type="term" value="C:nucleus"/>
    <property type="evidence" value="ECO:0007669"/>
    <property type="project" value="UniProtKB-SubCell"/>
</dbReference>
<evidence type="ECO:0000256" key="10">
    <source>
        <dbReference type="SAM" id="MobiDB-lite"/>
    </source>
</evidence>
<feature type="region of interest" description="Disordered" evidence="10">
    <location>
        <begin position="303"/>
        <end position="323"/>
    </location>
</feature>
<proteinExistence type="predicted"/>
<feature type="compositionally biased region" description="Gly residues" evidence="10">
    <location>
        <begin position="81"/>
        <end position="103"/>
    </location>
</feature>
<dbReference type="InterPro" id="IPR000504">
    <property type="entry name" value="RRM_dom"/>
</dbReference>
<dbReference type="Gene3D" id="3.30.70.330">
    <property type="match status" value="3"/>
</dbReference>
<dbReference type="EMBL" id="OX365914">
    <property type="protein sequence ID" value="CAI4057141.1"/>
    <property type="molecule type" value="Genomic_DNA"/>
</dbReference>
<dbReference type="GO" id="GO:0010494">
    <property type="term" value="C:cytoplasmic stress granule"/>
    <property type="evidence" value="ECO:0007669"/>
    <property type="project" value="UniProtKB-SubCell"/>
</dbReference>
<keyword evidence="8" id="KW-0539">Nucleus</keyword>
<dbReference type="PANTHER" id="PTHR23003">
    <property type="entry name" value="RNA RECOGNITION MOTIF RRM DOMAIN CONTAINING PROTEIN"/>
    <property type="match status" value="1"/>
</dbReference>
<dbReference type="Proteomes" id="UP001162090">
    <property type="component" value="Chromosome 3"/>
</dbReference>
<dbReference type="Pfam" id="PF00076">
    <property type="entry name" value="RRM_1"/>
    <property type="match status" value="3"/>
</dbReference>
<dbReference type="FunFam" id="3.30.70.330:FF:000508">
    <property type="entry name" value="Protein HRB1"/>
    <property type="match status" value="1"/>
</dbReference>
<evidence type="ECO:0000256" key="2">
    <source>
        <dbReference type="ARBA" id="ARBA00004201"/>
    </source>
</evidence>
<feature type="domain" description="RRM" evidence="11">
    <location>
        <begin position="223"/>
        <end position="300"/>
    </location>
</feature>
<evidence type="ECO:0000256" key="7">
    <source>
        <dbReference type="ARBA" id="ARBA00022884"/>
    </source>
</evidence>
<evidence type="ECO:0000256" key="4">
    <source>
        <dbReference type="ARBA" id="ARBA00022490"/>
    </source>
</evidence>
<dbReference type="AlphaFoldDB" id="A0AA35JDH1"/>
<dbReference type="GO" id="GO:0003682">
    <property type="term" value="F:chromatin binding"/>
    <property type="evidence" value="ECO:0007669"/>
    <property type="project" value="UniProtKB-ARBA"/>
</dbReference>
<keyword evidence="5" id="KW-0597">Phosphoprotein</keyword>
<feature type="compositionally biased region" description="Basic and acidic residues" evidence="10">
    <location>
        <begin position="50"/>
        <end position="73"/>
    </location>
</feature>
<dbReference type="PROSITE" id="PS50102">
    <property type="entry name" value="RRM"/>
    <property type="match status" value="3"/>
</dbReference>
<organism evidence="12 13">
    <name type="scientific">Saccharomyces uvarum</name>
    <name type="common">Yeast</name>
    <name type="synonym">Saccharomyces bayanus var. uvarum</name>
    <dbReference type="NCBI Taxonomy" id="230603"/>
    <lineage>
        <taxon>Eukaryota</taxon>
        <taxon>Fungi</taxon>
        <taxon>Dikarya</taxon>
        <taxon>Ascomycota</taxon>
        <taxon>Saccharomycotina</taxon>
        <taxon>Saccharomycetes</taxon>
        <taxon>Saccharomycetales</taxon>
        <taxon>Saccharomycetaceae</taxon>
        <taxon>Saccharomyces</taxon>
    </lineage>
</organism>
<dbReference type="FunFam" id="3.30.70.330:FF:000362">
    <property type="entry name" value="GBP2p Poly(A+) RNA-binding protein"/>
    <property type="match status" value="1"/>
</dbReference>
<feature type="region of interest" description="Disordered" evidence="10">
    <location>
        <begin position="1"/>
        <end position="108"/>
    </location>
</feature>
<evidence type="ECO:0000256" key="1">
    <source>
        <dbReference type="ARBA" id="ARBA00004123"/>
    </source>
</evidence>
<evidence type="ECO:0000256" key="9">
    <source>
        <dbReference type="PROSITE-ProRule" id="PRU00176"/>
    </source>
</evidence>
<gene>
    <name evidence="12" type="primary">SUVC03G0510</name>
    <name evidence="12" type="ORF">SUVC_03G0510</name>
</gene>
<comment type="subcellular location">
    <subcellularLocation>
        <location evidence="2">Cytoplasm</location>
        <location evidence="2">P-body</location>
    </subcellularLocation>
    <subcellularLocation>
        <location evidence="3">Cytoplasm</location>
        <location evidence="3">Stress granule</location>
    </subcellularLocation>
    <subcellularLocation>
        <location evidence="1">Nucleus</location>
    </subcellularLocation>
</comment>